<evidence type="ECO:0000313" key="2">
    <source>
        <dbReference type="Proteomes" id="UP001183006"/>
    </source>
</evidence>
<dbReference type="KEGG" id="mmav:RE476_04385"/>
<reference evidence="1" key="1">
    <citation type="submission" date="2023-08" db="EMBL/GenBank/DDBJ databases">
        <title>Methanolobus mangrovi sp. nov. and Methanolobus sediminis sp. nov, two novel methylotrophic methanogens isolated from mangrove sediments in China.</title>
        <authorList>
            <person name="Zhou J."/>
        </authorList>
    </citation>
    <scope>NUCLEOTIDE SEQUENCE</scope>
    <source>
        <strain evidence="1">FTZ2</strain>
    </source>
</reference>
<accession>A0AA51YJY2</accession>
<protein>
    <submittedName>
        <fullName evidence="1">Uncharacterized protein</fullName>
    </submittedName>
</protein>
<dbReference type="GeneID" id="84229352"/>
<proteinExistence type="predicted"/>
<evidence type="ECO:0000313" key="1">
    <source>
        <dbReference type="EMBL" id="WMW23073.1"/>
    </source>
</evidence>
<keyword evidence="2" id="KW-1185">Reference proteome</keyword>
<dbReference type="EMBL" id="CP133594">
    <property type="protein sequence ID" value="WMW23073.1"/>
    <property type="molecule type" value="Genomic_DNA"/>
</dbReference>
<dbReference type="Proteomes" id="UP001183006">
    <property type="component" value="Chromosome"/>
</dbReference>
<gene>
    <name evidence="1" type="ORF">RE476_04385</name>
</gene>
<dbReference type="RefSeq" id="WP_309309189.1">
    <property type="nucleotide sequence ID" value="NZ_CP133594.1"/>
</dbReference>
<dbReference type="AlphaFoldDB" id="A0AA51YJY2"/>
<name>A0AA51YJY2_9EURY</name>
<sequence>MKLTALKSEDVNNHLGECLNFRINGTPERKRYSSYDYCYNYFRDFYVDGNKENLTNGNNLHMGCLHLGHYLASWGMYRGSGALHRRSFRIYEGLIKRISEEVTLWEIDVEDYCYSRNDANIDTIKAINDFKEDVKKLLSDDYNEIKTYKCINFDSKLVHKSLSVSDILSSKIMMGVFGCVPAFDSYFKSSLVNNKFNEKLFNEIYDFYDKHKILLDKYQKDFKTLDVNGGLTQHTYKKAKMIDVIGFRIKEQKEG</sequence>
<organism evidence="1 2">
    <name type="scientific">Methanolobus mangrovi</name>
    <dbReference type="NCBI Taxonomy" id="3072977"/>
    <lineage>
        <taxon>Archaea</taxon>
        <taxon>Methanobacteriati</taxon>
        <taxon>Methanobacteriota</taxon>
        <taxon>Stenosarchaea group</taxon>
        <taxon>Methanomicrobia</taxon>
        <taxon>Methanosarcinales</taxon>
        <taxon>Methanosarcinaceae</taxon>
        <taxon>Methanolobus</taxon>
    </lineage>
</organism>